<keyword evidence="1" id="KW-1133">Transmembrane helix</keyword>
<keyword evidence="1" id="KW-0812">Transmembrane</keyword>
<sequence>VKKKASESNRNPITTINKEGSFFSILFNITLIYTSCEKTENIEPFRTMNTFGIMFAVAFMLIGVASALPNEIALALEKMPDTTQPQNSMMGQSLKDLGIEVCPDKLHLCPGTAECCQKENGKWDCCPKAEVPIAGECCHQMGFIWTCCTPLVPKCKWWGCWWT</sequence>
<dbReference type="Proteomes" id="UP001497382">
    <property type="component" value="Unassembled WGS sequence"/>
</dbReference>
<proteinExistence type="predicted"/>
<dbReference type="SUPFAM" id="SSF57277">
    <property type="entry name" value="Granulin repeat"/>
    <property type="match status" value="1"/>
</dbReference>
<evidence type="ECO:0000313" key="2">
    <source>
        <dbReference type="EMBL" id="CAL1284695.1"/>
    </source>
</evidence>
<evidence type="ECO:0000256" key="1">
    <source>
        <dbReference type="SAM" id="Phobius"/>
    </source>
</evidence>
<accession>A0AAV2AL57</accession>
<protein>
    <recommendedName>
        <fullName evidence="4">Granulins domain-containing protein</fullName>
    </recommendedName>
</protein>
<feature type="non-terminal residue" evidence="2">
    <location>
        <position position="1"/>
    </location>
</feature>
<reference evidence="2 3" key="1">
    <citation type="submission" date="2024-04" db="EMBL/GenBank/DDBJ databases">
        <authorList>
            <person name="Rising A."/>
            <person name="Reimegard J."/>
            <person name="Sonavane S."/>
            <person name="Akerstrom W."/>
            <person name="Nylinder S."/>
            <person name="Hedman E."/>
            <person name="Kallberg Y."/>
        </authorList>
    </citation>
    <scope>NUCLEOTIDE SEQUENCE [LARGE SCALE GENOMIC DNA]</scope>
</reference>
<feature type="transmembrane region" description="Helical" evidence="1">
    <location>
        <begin position="48"/>
        <end position="68"/>
    </location>
</feature>
<gene>
    <name evidence="2" type="ORF">LARSCL_LOCUS13290</name>
</gene>
<organism evidence="2 3">
    <name type="scientific">Larinioides sclopetarius</name>
    <dbReference type="NCBI Taxonomy" id="280406"/>
    <lineage>
        <taxon>Eukaryota</taxon>
        <taxon>Metazoa</taxon>
        <taxon>Ecdysozoa</taxon>
        <taxon>Arthropoda</taxon>
        <taxon>Chelicerata</taxon>
        <taxon>Arachnida</taxon>
        <taxon>Araneae</taxon>
        <taxon>Araneomorphae</taxon>
        <taxon>Entelegynae</taxon>
        <taxon>Araneoidea</taxon>
        <taxon>Araneidae</taxon>
        <taxon>Larinioides</taxon>
    </lineage>
</organism>
<evidence type="ECO:0008006" key="4">
    <source>
        <dbReference type="Google" id="ProtNLM"/>
    </source>
</evidence>
<feature type="transmembrane region" description="Helical" evidence="1">
    <location>
        <begin position="20"/>
        <end position="36"/>
    </location>
</feature>
<dbReference type="AlphaFoldDB" id="A0AAV2AL57"/>
<comment type="caution">
    <text evidence="2">The sequence shown here is derived from an EMBL/GenBank/DDBJ whole genome shotgun (WGS) entry which is preliminary data.</text>
</comment>
<name>A0AAV2AL57_9ARAC</name>
<keyword evidence="1" id="KW-0472">Membrane</keyword>
<keyword evidence="3" id="KW-1185">Reference proteome</keyword>
<evidence type="ECO:0000313" key="3">
    <source>
        <dbReference type="Proteomes" id="UP001497382"/>
    </source>
</evidence>
<dbReference type="EMBL" id="CAXIEN010000182">
    <property type="protein sequence ID" value="CAL1284695.1"/>
    <property type="molecule type" value="Genomic_DNA"/>
</dbReference>